<name>A0AA88ACX8_FICCA</name>
<dbReference type="GO" id="GO:0040008">
    <property type="term" value="P:regulation of growth"/>
    <property type="evidence" value="ECO:0007669"/>
    <property type="project" value="UniProtKB-ARBA"/>
</dbReference>
<reference evidence="9" key="1">
    <citation type="submission" date="2023-07" db="EMBL/GenBank/DDBJ databases">
        <title>draft genome sequence of fig (Ficus carica).</title>
        <authorList>
            <person name="Takahashi T."/>
            <person name="Nishimura K."/>
        </authorList>
    </citation>
    <scope>NUCLEOTIDE SEQUENCE</scope>
</reference>
<evidence type="ECO:0000256" key="5">
    <source>
        <dbReference type="ARBA" id="ARBA00022729"/>
    </source>
</evidence>
<dbReference type="InterPro" id="IPR008801">
    <property type="entry name" value="RALF"/>
</dbReference>
<evidence type="ECO:0000256" key="6">
    <source>
        <dbReference type="ARBA" id="ARBA00023157"/>
    </source>
</evidence>
<feature type="region of interest" description="Disordered" evidence="7">
    <location>
        <begin position="23"/>
        <end position="52"/>
    </location>
</feature>
<gene>
    <name evidence="9" type="ORF">TIFTF001_019411</name>
</gene>
<evidence type="ECO:0000256" key="3">
    <source>
        <dbReference type="ARBA" id="ARBA00022525"/>
    </source>
</evidence>
<dbReference type="EMBL" id="BTGU01000033">
    <property type="protein sequence ID" value="GMN50239.1"/>
    <property type="molecule type" value="Genomic_DNA"/>
</dbReference>
<keyword evidence="5 8" id="KW-0732">Signal</keyword>
<evidence type="ECO:0000256" key="4">
    <source>
        <dbReference type="ARBA" id="ARBA00022702"/>
    </source>
</evidence>
<accession>A0AA88ACX8</accession>
<proteinExistence type="inferred from homology"/>
<sequence>MNKAWLVCLVLIISAAVVDQAVAAEPSPANPSPSAGNGGDNKNTHPAQKANVYQRGCSKLLRCRNHDN</sequence>
<evidence type="ECO:0000256" key="2">
    <source>
        <dbReference type="ARBA" id="ARBA00009178"/>
    </source>
</evidence>
<dbReference type="GO" id="GO:0005179">
    <property type="term" value="F:hormone activity"/>
    <property type="evidence" value="ECO:0007669"/>
    <property type="project" value="UniProtKB-KW"/>
</dbReference>
<evidence type="ECO:0000256" key="8">
    <source>
        <dbReference type="SAM" id="SignalP"/>
    </source>
</evidence>
<protein>
    <submittedName>
        <fullName evidence="9">Uncharacterized protein</fullName>
    </submittedName>
</protein>
<feature type="chain" id="PRO_5041722598" evidence="8">
    <location>
        <begin position="24"/>
        <end position="68"/>
    </location>
</feature>
<organism evidence="9 10">
    <name type="scientific">Ficus carica</name>
    <name type="common">Common fig</name>
    <dbReference type="NCBI Taxonomy" id="3494"/>
    <lineage>
        <taxon>Eukaryota</taxon>
        <taxon>Viridiplantae</taxon>
        <taxon>Streptophyta</taxon>
        <taxon>Embryophyta</taxon>
        <taxon>Tracheophyta</taxon>
        <taxon>Spermatophyta</taxon>
        <taxon>Magnoliopsida</taxon>
        <taxon>eudicotyledons</taxon>
        <taxon>Gunneridae</taxon>
        <taxon>Pentapetalae</taxon>
        <taxon>rosids</taxon>
        <taxon>fabids</taxon>
        <taxon>Rosales</taxon>
        <taxon>Moraceae</taxon>
        <taxon>Ficeae</taxon>
        <taxon>Ficus</taxon>
    </lineage>
</organism>
<feature type="signal peptide" evidence="8">
    <location>
        <begin position="1"/>
        <end position="23"/>
    </location>
</feature>
<evidence type="ECO:0000256" key="1">
    <source>
        <dbReference type="ARBA" id="ARBA00004613"/>
    </source>
</evidence>
<keyword evidence="4" id="KW-0372">Hormone</keyword>
<evidence type="ECO:0000256" key="7">
    <source>
        <dbReference type="SAM" id="MobiDB-lite"/>
    </source>
</evidence>
<keyword evidence="3" id="KW-0964">Secreted</keyword>
<comment type="subcellular location">
    <subcellularLocation>
        <location evidence="1">Secreted</location>
    </subcellularLocation>
</comment>
<comment type="caution">
    <text evidence="9">The sequence shown here is derived from an EMBL/GenBank/DDBJ whole genome shotgun (WGS) entry which is preliminary data.</text>
</comment>
<keyword evidence="6" id="KW-1015">Disulfide bond</keyword>
<evidence type="ECO:0000313" key="9">
    <source>
        <dbReference type="EMBL" id="GMN50239.1"/>
    </source>
</evidence>
<dbReference type="Proteomes" id="UP001187192">
    <property type="component" value="Unassembled WGS sequence"/>
</dbReference>
<comment type="similarity">
    <text evidence="2">Belongs to the plant rapid alkalinization factor (RALF) family.</text>
</comment>
<dbReference type="Pfam" id="PF05498">
    <property type="entry name" value="RALF"/>
    <property type="match status" value="1"/>
</dbReference>
<feature type="compositionally biased region" description="Low complexity" evidence="7">
    <location>
        <begin position="23"/>
        <end position="35"/>
    </location>
</feature>
<evidence type="ECO:0000313" key="10">
    <source>
        <dbReference type="Proteomes" id="UP001187192"/>
    </source>
</evidence>
<dbReference type="AlphaFoldDB" id="A0AA88ACX8"/>
<dbReference type="Gramene" id="FCD_00000218-RA">
    <property type="protein sequence ID" value="FCD_00000218-RA:cds"/>
    <property type="gene ID" value="FCD_00000218"/>
</dbReference>
<dbReference type="GO" id="GO:0005576">
    <property type="term" value="C:extracellular region"/>
    <property type="evidence" value="ECO:0007669"/>
    <property type="project" value="UniProtKB-SubCell"/>
</dbReference>
<keyword evidence="10" id="KW-1185">Reference proteome</keyword>